<name>A0A821Q9L6_9NEOP</name>
<gene>
    <name evidence="5" type="ORF">PMACD_LOCUS4509</name>
</gene>
<dbReference type="GO" id="GO:0008270">
    <property type="term" value="F:zinc ion binding"/>
    <property type="evidence" value="ECO:0007669"/>
    <property type="project" value="UniProtKB-KW"/>
</dbReference>
<evidence type="ECO:0000256" key="1">
    <source>
        <dbReference type="ARBA" id="ARBA00022723"/>
    </source>
</evidence>
<keyword evidence="6" id="KW-1185">Reference proteome</keyword>
<dbReference type="InterPro" id="IPR007588">
    <property type="entry name" value="Znf_FLYWCH"/>
</dbReference>
<keyword evidence="1" id="KW-0479">Metal-binding</keyword>
<evidence type="ECO:0000256" key="3">
    <source>
        <dbReference type="ARBA" id="ARBA00022833"/>
    </source>
</evidence>
<dbReference type="Proteomes" id="UP000663880">
    <property type="component" value="Unassembled WGS sequence"/>
</dbReference>
<protein>
    <recommendedName>
        <fullName evidence="4">FLYWCH-type domain-containing protein</fullName>
    </recommendedName>
</protein>
<feature type="domain" description="FLYWCH-type" evidence="4">
    <location>
        <begin position="95"/>
        <end position="152"/>
    </location>
</feature>
<feature type="domain" description="FLYWCH-type" evidence="4">
    <location>
        <begin position="23"/>
        <end position="81"/>
    </location>
</feature>
<keyword evidence="2" id="KW-0863">Zinc-finger</keyword>
<dbReference type="EMBL" id="CAJOBZ010000008">
    <property type="protein sequence ID" value="CAF4819512.1"/>
    <property type="molecule type" value="Genomic_DNA"/>
</dbReference>
<comment type="caution">
    <text evidence="5">The sequence shown here is derived from an EMBL/GenBank/DDBJ whole genome shotgun (WGS) entry which is preliminary data.</text>
</comment>
<organism evidence="5 6">
    <name type="scientific">Pieris macdunnoughi</name>
    <dbReference type="NCBI Taxonomy" id="345717"/>
    <lineage>
        <taxon>Eukaryota</taxon>
        <taxon>Metazoa</taxon>
        <taxon>Ecdysozoa</taxon>
        <taxon>Arthropoda</taxon>
        <taxon>Hexapoda</taxon>
        <taxon>Insecta</taxon>
        <taxon>Pterygota</taxon>
        <taxon>Neoptera</taxon>
        <taxon>Endopterygota</taxon>
        <taxon>Lepidoptera</taxon>
        <taxon>Glossata</taxon>
        <taxon>Ditrysia</taxon>
        <taxon>Papilionoidea</taxon>
        <taxon>Pieridae</taxon>
        <taxon>Pierinae</taxon>
        <taxon>Pieris</taxon>
    </lineage>
</organism>
<keyword evidence="3" id="KW-0862">Zinc</keyword>
<evidence type="ECO:0000256" key="2">
    <source>
        <dbReference type="ARBA" id="ARBA00022771"/>
    </source>
</evidence>
<accession>A0A821Q9L6</accession>
<proteinExistence type="predicted"/>
<reference evidence="5" key="1">
    <citation type="submission" date="2021-02" db="EMBL/GenBank/DDBJ databases">
        <authorList>
            <person name="Steward A R."/>
        </authorList>
    </citation>
    <scope>NUCLEOTIDE SEQUENCE</scope>
</reference>
<evidence type="ECO:0000313" key="6">
    <source>
        <dbReference type="Proteomes" id="UP000663880"/>
    </source>
</evidence>
<evidence type="ECO:0000313" key="5">
    <source>
        <dbReference type="EMBL" id="CAF4819512.1"/>
    </source>
</evidence>
<dbReference type="Pfam" id="PF04500">
    <property type="entry name" value="FLYWCH"/>
    <property type="match status" value="2"/>
</dbReference>
<dbReference type="AlphaFoldDB" id="A0A821Q9L6"/>
<dbReference type="Gene3D" id="2.20.25.240">
    <property type="match status" value="2"/>
</dbReference>
<dbReference type="OrthoDB" id="7739108at2759"/>
<evidence type="ECO:0000259" key="4">
    <source>
        <dbReference type="Pfam" id="PF04500"/>
    </source>
</evidence>
<sequence>MRPSSLISCLRGALCACGKVQMIMTQRGKTRLMVKNYTFYKAAVTKRGIRYSCTNNRHCRANVILNLEETEILDFIGTHTHKAPNYVVDGLAHIITVRNGKKFIMLNGYTFCRQTQLKSGTRYTCTQTSICRSYLVVSDAGMIIKAVERHDHKKPTYHMSSDGVFFKI</sequence>